<evidence type="ECO:0000313" key="1">
    <source>
        <dbReference type="EMBL" id="QEC55267.1"/>
    </source>
</evidence>
<protein>
    <submittedName>
        <fullName evidence="1">Uncharacterized protein</fullName>
    </submittedName>
</protein>
<keyword evidence="2" id="KW-1185">Reference proteome</keyword>
<reference evidence="1 2" key="1">
    <citation type="journal article" date="2015" name="Int. J. Syst. Evol. Microbiol.">
        <title>Flavisolibacter ginsenosidimutans sp. nov., with ginsenoside-converting activity isolated from soil used for cultivating ginseng.</title>
        <authorList>
            <person name="Zhao Y."/>
            <person name="Liu Q."/>
            <person name="Kang M.S."/>
            <person name="Jin F."/>
            <person name="Yu H."/>
            <person name="Im W.T."/>
        </authorList>
    </citation>
    <scope>NUCLEOTIDE SEQUENCE [LARGE SCALE GENOMIC DNA]</scope>
    <source>
        <strain evidence="1 2">Gsoil 636</strain>
    </source>
</reference>
<dbReference type="Proteomes" id="UP000321204">
    <property type="component" value="Chromosome"/>
</dbReference>
<proteinExistence type="predicted"/>
<dbReference type="KEGG" id="fgg:FSB75_04885"/>
<accession>A0A5B8UF36</accession>
<dbReference type="AlphaFoldDB" id="A0A5B8UF36"/>
<organism evidence="1 2">
    <name type="scientific">Flavisolibacter ginsenosidimutans</name>
    <dbReference type="NCBI Taxonomy" id="661481"/>
    <lineage>
        <taxon>Bacteria</taxon>
        <taxon>Pseudomonadati</taxon>
        <taxon>Bacteroidota</taxon>
        <taxon>Chitinophagia</taxon>
        <taxon>Chitinophagales</taxon>
        <taxon>Chitinophagaceae</taxon>
        <taxon>Flavisolibacter</taxon>
    </lineage>
</organism>
<dbReference type="RefSeq" id="WP_146783625.1">
    <property type="nucleotide sequence ID" value="NZ_BAABIO010000006.1"/>
</dbReference>
<dbReference type="EMBL" id="CP042433">
    <property type="protein sequence ID" value="QEC55267.1"/>
    <property type="molecule type" value="Genomic_DNA"/>
</dbReference>
<evidence type="ECO:0000313" key="2">
    <source>
        <dbReference type="Proteomes" id="UP000321204"/>
    </source>
</evidence>
<sequence length="61" mass="7005">MFPILNSNLIESDLQRMFSKYEVSSVELVRGQIEQPVALPRIYQYARAPGPRADSYLFGQN</sequence>
<name>A0A5B8UF36_9BACT</name>
<gene>
    <name evidence="1" type="ORF">FSB75_04885</name>
</gene>